<dbReference type="KEGG" id="bmei:Spa11_36920"/>
<reference evidence="1 2" key="1">
    <citation type="submission" date="2019-02" db="EMBL/GenBank/DDBJ databases">
        <title>Deep-cultivation of Planctomycetes and their phenomic and genomic characterization uncovers novel biology.</title>
        <authorList>
            <person name="Wiegand S."/>
            <person name="Jogler M."/>
            <person name="Boedeker C."/>
            <person name="Pinto D."/>
            <person name="Vollmers J."/>
            <person name="Rivas-Marin E."/>
            <person name="Kohn T."/>
            <person name="Peeters S.H."/>
            <person name="Heuer A."/>
            <person name="Rast P."/>
            <person name="Oberbeckmann S."/>
            <person name="Bunk B."/>
            <person name="Jeske O."/>
            <person name="Meyerdierks A."/>
            <person name="Storesund J.E."/>
            <person name="Kallscheuer N."/>
            <person name="Luecker S."/>
            <person name="Lage O.M."/>
            <person name="Pohl T."/>
            <person name="Merkel B.J."/>
            <person name="Hornburger P."/>
            <person name="Mueller R.-W."/>
            <person name="Bruemmer F."/>
            <person name="Labrenz M."/>
            <person name="Spormann A.M."/>
            <person name="Op den Camp H."/>
            <person name="Overmann J."/>
            <person name="Amann R."/>
            <person name="Jetten M.S.M."/>
            <person name="Mascher T."/>
            <person name="Medema M.H."/>
            <person name="Devos D.P."/>
            <person name="Kaster A.-K."/>
            <person name="Ovreas L."/>
            <person name="Rohde M."/>
            <person name="Galperin M.Y."/>
            <person name="Jogler C."/>
        </authorList>
    </citation>
    <scope>NUCLEOTIDE SEQUENCE [LARGE SCALE GENOMIC DNA]</scope>
    <source>
        <strain evidence="1 2">Spa11</strain>
    </source>
</reference>
<name>A0A518KCF7_9BACT</name>
<sequence>MKVLWCWQCKTYMPMLDEEEWARVHPVTGYTRREGSSTEPYAQMLEHYKEITGFHETNINAVFHHRISLYGPPCAACGKALRTPESTKCFECGQTR</sequence>
<evidence type="ECO:0000313" key="2">
    <source>
        <dbReference type="Proteomes" id="UP000316426"/>
    </source>
</evidence>
<gene>
    <name evidence="1" type="ORF">Spa11_36920</name>
</gene>
<organism evidence="1 2">
    <name type="scientific">Botrimarina mediterranea</name>
    <dbReference type="NCBI Taxonomy" id="2528022"/>
    <lineage>
        <taxon>Bacteria</taxon>
        <taxon>Pseudomonadati</taxon>
        <taxon>Planctomycetota</taxon>
        <taxon>Planctomycetia</taxon>
        <taxon>Pirellulales</taxon>
        <taxon>Lacipirellulaceae</taxon>
        <taxon>Botrimarina</taxon>
    </lineage>
</organism>
<dbReference type="Proteomes" id="UP000316426">
    <property type="component" value="Chromosome"/>
</dbReference>
<accession>A0A518KCF7</accession>
<dbReference type="EMBL" id="CP036349">
    <property type="protein sequence ID" value="QDV75474.1"/>
    <property type="molecule type" value="Genomic_DNA"/>
</dbReference>
<keyword evidence="2" id="KW-1185">Reference proteome</keyword>
<dbReference type="AlphaFoldDB" id="A0A518KCF7"/>
<proteinExistence type="predicted"/>
<evidence type="ECO:0000313" key="1">
    <source>
        <dbReference type="EMBL" id="QDV75474.1"/>
    </source>
</evidence>
<evidence type="ECO:0008006" key="3">
    <source>
        <dbReference type="Google" id="ProtNLM"/>
    </source>
</evidence>
<protein>
    <recommendedName>
        <fullName evidence="3">Zinc-ribbon domain-containing protein</fullName>
    </recommendedName>
</protein>